<evidence type="ECO:0000256" key="7">
    <source>
        <dbReference type="ARBA" id="ARBA00022792"/>
    </source>
</evidence>
<evidence type="ECO:0000256" key="3">
    <source>
        <dbReference type="ARBA" id="ARBA00022448"/>
    </source>
</evidence>
<dbReference type="GO" id="GO:0005509">
    <property type="term" value="F:calcium ion binding"/>
    <property type="evidence" value="ECO:0007669"/>
    <property type="project" value="InterPro"/>
</dbReference>
<dbReference type="GO" id="GO:0005758">
    <property type="term" value="C:mitochondrial intermembrane space"/>
    <property type="evidence" value="ECO:0007669"/>
    <property type="project" value="UniProtKB-SubCell"/>
</dbReference>
<evidence type="ECO:0000256" key="1">
    <source>
        <dbReference type="ARBA" id="ARBA00004273"/>
    </source>
</evidence>
<keyword evidence="4" id="KW-0109">Calcium transport</keyword>
<dbReference type="SUPFAM" id="SSF47473">
    <property type="entry name" value="EF-hand"/>
    <property type="match status" value="2"/>
</dbReference>
<keyword evidence="12" id="KW-0472">Membrane</keyword>
<dbReference type="GO" id="GO:0051560">
    <property type="term" value="P:mitochondrial calcium ion homeostasis"/>
    <property type="evidence" value="ECO:0007669"/>
    <property type="project" value="TreeGrafter"/>
</dbReference>
<dbReference type="SMART" id="SM00054">
    <property type="entry name" value="EFh"/>
    <property type="match status" value="4"/>
</dbReference>
<dbReference type="PANTHER" id="PTHR12294">
    <property type="entry name" value="EF HAND DOMAIN FAMILY A1,A2-RELATED"/>
    <property type="match status" value="1"/>
</dbReference>
<comment type="similarity">
    <text evidence="13">Belongs to the MICU1 family. MICU1 subfamily.</text>
</comment>
<dbReference type="InterPro" id="IPR018247">
    <property type="entry name" value="EF_Hand_1_Ca_BS"/>
</dbReference>
<organism evidence="15 16">
    <name type="scientific">Phaseolus angularis</name>
    <name type="common">Azuki bean</name>
    <name type="synonym">Vigna angularis</name>
    <dbReference type="NCBI Taxonomy" id="3914"/>
    <lineage>
        <taxon>Eukaryota</taxon>
        <taxon>Viridiplantae</taxon>
        <taxon>Streptophyta</taxon>
        <taxon>Embryophyta</taxon>
        <taxon>Tracheophyta</taxon>
        <taxon>Spermatophyta</taxon>
        <taxon>Magnoliopsida</taxon>
        <taxon>eudicotyledons</taxon>
        <taxon>Gunneridae</taxon>
        <taxon>Pentapetalae</taxon>
        <taxon>rosids</taxon>
        <taxon>fabids</taxon>
        <taxon>Fabales</taxon>
        <taxon>Fabaceae</taxon>
        <taxon>Papilionoideae</taxon>
        <taxon>50 kb inversion clade</taxon>
        <taxon>NPAAA clade</taxon>
        <taxon>indigoferoid/millettioid clade</taxon>
        <taxon>Phaseoleae</taxon>
        <taxon>Vigna</taxon>
    </lineage>
</organism>
<dbReference type="EMBL" id="CM003371">
    <property type="protein sequence ID" value="KOM32953.1"/>
    <property type="molecule type" value="Genomic_DNA"/>
</dbReference>
<evidence type="ECO:0000256" key="9">
    <source>
        <dbReference type="ARBA" id="ARBA00022946"/>
    </source>
</evidence>
<keyword evidence="3" id="KW-0813">Transport</keyword>
<evidence type="ECO:0000256" key="8">
    <source>
        <dbReference type="ARBA" id="ARBA00022837"/>
    </source>
</evidence>
<evidence type="ECO:0000256" key="6">
    <source>
        <dbReference type="ARBA" id="ARBA00022737"/>
    </source>
</evidence>
<feature type="domain" description="EF-hand" evidence="14">
    <location>
        <begin position="510"/>
        <end position="545"/>
    </location>
</feature>
<dbReference type="GO" id="GO:1990246">
    <property type="term" value="C:uniplex complex"/>
    <property type="evidence" value="ECO:0007669"/>
    <property type="project" value="TreeGrafter"/>
</dbReference>
<evidence type="ECO:0000259" key="14">
    <source>
        <dbReference type="PROSITE" id="PS50222"/>
    </source>
</evidence>
<keyword evidence="9" id="KW-0809">Transit peptide</keyword>
<proteinExistence type="inferred from homology"/>
<dbReference type="Pfam" id="PF13202">
    <property type="entry name" value="EF-hand_5"/>
    <property type="match status" value="1"/>
</dbReference>
<dbReference type="PROSITE" id="PS00018">
    <property type="entry name" value="EF_HAND_1"/>
    <property type="match status" value="1"/>
</dbReference>
<dbReference type="PANTHER" id="PTHR12294:SF1">
    <property type="entry name" value="CALCIUM UPTAKE PROTEIN 1, MITOCHONDRIAL"/>
    <property type="match status" value="1"/>
</dbReference>
<accession>A0A0L9TQW7</accession>
<name>A0A0L9TQW7_PHAAN</name>
<dbReference type="Pfam" id="PF13833">
    <property type="entry name" value="EF-hand_8"/>
    <property type="match status" value="2"/>
</dbReference>
<dbReference type="AlphaFoldDB" id="A0A0L9TQW7"/>
<evidence type="ECO:0000256" key="2">
    <source>
        <dbReference type="ARBA" id="ARBA00004569"/>
    </source>
</evidence>
<comment type="subcellular location">
    <subcellularLocation>
        <location evidence="1">Mitochondrion inner membrane</location>
    </subcellularLocation>
    <subcellularLocation>
        <location evidence="2">Mitochondrion intermembrane space</location>
    </subcellularLocation>
</comment>
<evidence type="ECO:0000313" key="16">
    <source>
        <dbReference type="Proteomes" id="UP000053144"/>
    </source>
</evidence>
<evidence type="ECO:0000256" key="4">
    <source>
        <dbReference type="ARBA" id="ARBA00022568"/>
    </source>
</evidence>
<reference evidence="16" key="1">
    <citation type="journal article" date="2015" name="Proc. Natl. Acad. Sci. U.S.A.">
        <title>Genome sequencing of adzuki bean (Vigna angularis) provides insight into high starch and low fat accumulation and domestication.</title>
        <authorList>
            <person name="Yang K."/>
            <person name="Tian Z."/>
            <person name="Chen C."/>
            <person name="Luo L."/>
            <person name="Zhao B."/>
            <person name="Wang Z."/>
            <person name="Yu L."/>
            <person name="Li Y."/>
            <person name="Sun Y."/>
            <person name="Li W."/>
            <person name="Chen Y."/>
            <person name="Li Y."/>
            <person name="Zhang Y."/>
            <person name="Ai D."/>
            <person name="Zhao J."/>
            <person name="Shang C."/>
            <person name="Ma Y."/>
            <person name="Wu B."/>
            <person name="Wang M."/>
            <person name="Gao L."/>
            <person name="Sun D."/>
            <person name="Zhang P."/>
            <person name="Guo F."/>
            <person name="Wang W."/>
            <person name="Li Y."/>
            <person name="Wang J."/>
            <person name="Varshney R.K."/>
            <person name="Wang J."/>
            <person name="Ling H.Q."/>
            <person name="Wan P."/>
        </authorList>
    </citation>
    <scope>NUCLEOTIDE SEQUENCE</scope>
    <source>
        <strain evidence="16">cv. Jingnong 6</strain>
    </source>
</reference>
<protein>
    <recommendedName>
        <fullName evidence="14">EF-hand domain-containing protein</fullName>
    </recommendedName>
</protein>
<keyword evidence="6" id="KW-0677">Repeat</keyword>
<keyword evidence="11" id="KW-0496">Mitochondrion</keyword>
<evidence type="ECO:0000256" key="11">
    <source>
        <dbReference type="ARBA" id="ARBA00023128"/>
    </source>
</evidence>
<evidence type="ECO:0000313" key="15">
    <source>
        <dbReference type="EMBL" id="KOM32953.1"/>
    </source>
</evidence>
<dbReference type="Gramene" id="KOM32953">
    <property type="protein sequence ID" value="KOM32953"/>
    <property type="gene ID" value="LR48_Vigan01g250900"/>
</dbReference>
<dbReference type="Proteomes" id="UP000053144">
    <property type="component" value="Chromosome 1"/>
</dbReference>
<keyword evidence="5" id="KW-0479">Metal-binding</keyword>
<sequence>MFSLGRKIQLSLRHNVRPFCSQSQGSTSSSSSSSSFSSFVGPTHGDERIGDFEAFLRAITSGVVVVASTLGFWYCSSLSSSGTNSLESFSDFANQDQLQQKRQTKPPRFLFNDDYRRRIFFNYEKRIRLQSPPEKVFEYFASVKSPSGEIFMTPADLMRAIVPVFPPSESTRVREGFLRGEQVPGELQCEPSQFFMLFDTNNDGLISFADEIDRQEFKKVMALMRSQNRQGANHRDGRRLRVNTSVENGGLLEYFFGKHGNSCLQHERFVQFLRQLHDEILRLEFSHYDYNKRGSITAKDFALSLVASADVNHISKLLDRVEELNRDQQLRELRLTFKEFQDFAELRKKLQSFSLAIFSYGKVNGALTKTDFQRAASQVCGVCITDKVVDIIFHVFDANRDGTLSILRLEFSHYDYNKRGSITAKDFALSLVASADVNHISKLLDRVEELNRDQQLRELRLTFKEFQDFAELRKKLQSFSLAIFSYGKVNGALTKTDFQRAASQVCGVCITDKVVDIIFHVFDANRDGTLSVSEFVRVLQRREDIKSGSGFMGLVSCWSNCVKNCSSKKLQL</sequence>
<dbReference type="Gene3D" id="1.10.238.10">
    <property type="entry name" value="EF-hand"/>
    <property type="match status" value="3"/>
</dbReference>
<dbReference type="GO" id="GO:0036444">
    <property type="term" value="P:calcium import into the mitochondrion"/>
    <property type="evidence" value="ECO:0007669"/>
    <property type="project" value="TreeGrafter"/>
</dbReference>
<gene>
    <name evidence="15" type="ORF">LR48_Vigan01g250900</name>
</gene>
<dbReference type="InterPro" id="IPR002048">
    <property type="entry name" value="EF_hand_dom"/>
</dbReference>
<evidence type="ECO:0000256" key="13">
    <source>
        <dbReference type="ARBA" id="ARBA00038333"/>
    </source>
</evidence>
<dbReference type="STRING" id="3914.A0A0L9TQW7"/>
<dbReference type="InterPro" id="IPR011992">
    <property type="entry name" value="EF-hand-dom_pair"/>
</dbReference>
<evidence type="ECO:0000256" key="5">
    <source>
        <dbReference type="ARBA" id="ARBA00022723"/>
    </source>
</evidence>
<dbReference type="InterPro" id="IPR039800">
    <property type="entry name" value="MICU1/2/3"/>
</dbReference>
<keyword evidence="8" id="KW-0106">Calcium</keyword>
<keyword evidence="7" id="KW-0999">Mitochondrion inner membrane</keyword>
<evidence type="ECO:0000256" key="10">
    <source>
        <dbReference type="ARBA" id="ARBA00023065"/>
    </source>
</evidence>
<dbReference type="PROSITE" id="PS50222">
    <property type="entry name" value="EF_HAND_2"/>
    <property type="match status" value="1"/>
</dbReference>
<keyword evidence="10" id="KW-0406">Ion transport</keyword>
<evidence type="ECO:0000256" key="12">
    <source>
        <dbReference type="ARBA" id="ARBA00023136"/>
    </source>
</evidence>